<dbReference type="Pfam" id="PF00891">
    <property type="entry name" value="Methyltransf_2"/>
    <property type="match status" value="1"/>
</dbReference>
<gene>
    <name evidence="5" type="ORF">MSAN_01699500</name>
</gene>
<proteinExistence type="predicted"/>
<feature type="domain" description="O-methyltransferase C-terminal" evidence="4">
    <location>
        <begin position="7"/>
        <end position="183"/>
    </location>
</feature>
<evidence type="ECO:0000259" key="4">
    <source>
        <dbReference type="Pfam" id="PF00891"/>
    </source>
</evidence>
<evidence type="ECO:0000313" key="6">
    <source>
        <dbReference type="Proteomes" id="UP000623467"/>
    </source>
</evidence>
<dbReference type="EMBL" id="JACAZH010000015">
    <property type="protein sequence ID" value="KAF7349727.1"/>
    <property type="molecule type" value="Genomic_DNA"/>
</dbReference>
<dbReference type="InterPro" id="IPR016461">
    <property type="entry name" value="COMT-like"/>
</dbReference>
<keyword evidence="3" id="KW-0949">S-adenosyl-L-methionine</keyword>
<dbReference type="GO" id="GO:0008171">
    <property type="term" value="F:O-methyltransferase activity"/>
    <property type="evidence" value="ECO:0007669"/>
    <property type="project" value="InterPro"/>
</dbReference>
<dbReference type="InterPro" id="IPR001077">
    <property type="entry name" value="COMT_C"/>
</dbReference>
<dbReference type="PANTHER" id="PTHR43712:SF2">
    <property type="entry name" value="O-METHYLTRANSFERASE CICE"/>
    <property type="match status" value="1"/>
</dbReference>
<reference evidence="5" key="1">
    <citation type="submission" date="2020-05" db="EMBL/GenBank/DDBJ databases">
        <title>Mycena genomes resolve the evolution of fungal bioluminescence.</title>
        <authorList>
            <person name="Tsai I.J."/>
        </authorList>
    </citation>
    <scope>NUCLEOTIDE SEQUENCE</scope>
    <source>
        <strain evidence="5">160909Yilan</strain>
    </source>
</reference>
<name>A0A8H6XZ27_9AGAR</name>
<evidence type="ECO:0000256" key="2">
    <source>
        <dbReference type="ARBA" id="ARBA00022679"/>
    </source>
</evidence>
<dbReference type="OrthoDB" id="2410195at2759"/>
<protein>
    <recommendedName>
        <fullName evidence="4">O-methyltransferase C-terminal domain-containing protein</fullName>
    </recommendedName>
</protein>
<dbReference type="AlphaFoldDB" id="A0A8H6XZ27"/>
<dbReference type="GO" id="GO:0032259">
    <property type="term" value="P:methylation"/>
    <property type="evidence" value="ECO:0007669"/>
    <property type="project" value="UniProtKB-KW"/>
</dbReference>
<organism evidence="5 6">
    <name type="scientific">Mycena sanguinolenta</name>
    <dbReference type="NCBI Taxonomy" id="230812"/>
    <lineage>
        <taxon>Eukaryota</taxon>
        <taxon>Fungi</taxon>
        <taxon>Dikarya</taxon>
        <taxon>Basidiomycota</taxon>
        <taxon>Agaricomycotina</taxon>
        <taxon>Agaricomycetes</taxon>
        <taxon>Agaricomycetidae</taxon>
        <taxon>Agaricales</taxon>
        <taxon>Marasmiineae</taxon>
        <taxon>Mycenaceae</taxon>
        <taxon>Mycena</taxon>
    </lineage>
</organism>
<dbReference type="Proteomes" id="UP000623467">
    <property type="component" value="Unassembled WGS sequence"/>
</dbReference>
<evidence type="ECO:0000256" key="1">
    <source>
        <dbReference type="ARBA" id="ARBA00022603"/>
    </source>
</evidence>
<keyword evidence="6" id="KW-1185">Reference proteome</keyword>
<keyword evidence="1" id="KW-0489">Methyltransferase</keyword>
<dbReference type="PROSITE" id="PS51683">
    <property type="entry name" value="SAM_OMT_II"/>
    <property type="match status" value="1"/>
</dbReference>
<dbReference type="InterPro" id="IPR029063">
    <property type="entry name" value="SAM-dependent_MTases_sf"/>
</dbReference>
<evidence type="ECO:0000313" key="5">
    <source>
        <dbReference type="EMBL" id="KAF7349727.1"/>
    </source>
</evidence>
<comment type="caution">
    <text evidence="5">The sequence shown here is derived from an EMBL/GenBank/DDBJ whole genome shotgun (WGS) entry which is preliminary data.</text>
</comment>
<dbReference type="PANTHER" id="PTHR43712">
    <property type="entry name" value="PUTATIVE (AFU_ORTHOLOGUE AFUA_4G14580)-RELATED"/>
    <property type="match status" value="1"/>
</dbReference>
<accession>A0A8H6XZ27</accession>
<keyword evidence="2" id="KW-0808">Transferase</keyword>
<dbReference type="SUPFAM" id="SSF53335">
    <property type="entry name" value="S-adenosyl-L-methionine-dependent methyltransferases"/>
    <property type="match status" value="1"/>
</dbReference>
<dbReference type="Gene3D" id="3.40.50.150">
    <property type="entry name" value="Vaccinia Virus protein VP39"/>
    <property type="match status" value="1"/>
</dbReference>
<sequence length="248" mass="26948">MKSVAMLADTILDPKGGELGFNRAYGTTGSFFDWLHRPENVYQVQRFYVAMRGTAALESPDAIHKGFNWSGLPAGSVVVDVGGGTGQISLAIAWKNPSLRIVVQDLEDTIKNSKIYGNENLPSHVESRKVESQVHDFYTPQPVCSVIAQDWSEERFVKILRHLRDAAHPTTKLVVIDKILESAAGVPDSGEEAIPGSARPSAPAPLLPDWGVGKASVYYLDVSVSASVRKQEGRSLTVVIDAFLTGWS</sequence>
<evidence type="ECO:0000256" key="3">
    <source>
        <dbReference type="ARBA" id="ARBA00022691"/>
    </source>
</evidence>